<evidence type="ECO:0000313" key="2">
    <source>
        <dbReference type="Proteomes" id="UP000217154"/>
    </source>
</evidence>
<accession>A0A250DIX3</accession>
<name>A0A250DIX3_9BURK</name>
<dbReference type="RefSeq" id="WP_095744650.1">
    <property type="nucleotide sequence ID" value="NZ_CP023284.1"/>
</dbReference>
<dbReference type="AlphaFoldDB" id="A0A250DIX3"/>
<dbReference type="Proteomes" id="UP000217154">
    <property type="component" value="Chromosome"/>
</dbReference>
<dbReference type="EMBL" id="CP023284">
    <property type="protein sequence ID" value="ATA53909.1"/>
    <property type="molecule type" value="Genomic_DNA"/>
</dbReference>
<reference evidence="1 2" key="1">
    <citation type="submission" date="2017-09" db="EMBL/GenBank/DDBJ databases">
        <title>The diverse metabolic capabilities of V. boronicumulans make it an excellent choice for continued studies on novel biodegradation.</title>
        <authorList>
            <person name="Sun S."/>
        </authorList>
    </citation>
    <scope>NUCLEOTIDE SEQUENCE [LARGE SCALE GENOMIC DNA]</scope>
    <source>
        <strain evidence="1 2">J1</strain>
    </source>
</reference>
<sequence>MRIDLKLDGIESVRGALNKLTGSQARDAFAAALNDTAFRVRREMQKEMRAVFDKPTPYILKSVYVRQATRQRQDVAIEPTYFGGKGVDPQKILQAQEFGGRRADKRSEVALRRVGILPAGYQTVIPASPYPGSDDGRGNLRGSFLSQLLSYFRAFGEQGYRANMTDKRRARVHQGSKKVDGRRYFVAYGRLRSGPTAHLPPGIWAAAGTHGVDVRPVLLFVQVGEYVPLLSMETVAEHADVDAYMARRLRYRIRQAVGE</sequence>
<organism evidence="1 2">
    <name type="scientific">Variovorax boronicumulans</name>
    <dbReference type="NCBI Taxonomy" id="436515"/>
    <lineage>
        <taxon>Bacteria</taxon>
        <taxon>Pseudomonadati</taxon>
        <taxon>Pseudomonadota</taxon>
        <taxon>Betaproteobacteria</taxon>
        <taxon>Burkholderiales</taxon>
        <taxon>Comamonadaceae</taxon>
        <taxon>Variovorax</taxon>
    </lineage>
</organism>
<dbReference type="KEGG" id="vbo:CKY39_12280"/>
<proteinExistence type="predicted"/>
<gene>
    <name evidence="1" type="ORF">CKY39_12280</name>
</gene>
<protein>
    <submittedName>
        <fullName evidence="1">Uncharacterized protein</fullName>
    </submittedName>
</protein>
<evidence type="ECO:0000313" key="1">
    <source>
        <dbReference type="EMBL" id="ATA53909.1"/>
    </source>
</evidence>